<dbReference type="PANTHER" id="PTHR13318">
    <property type="entry name" value="PARTNER OF PAIRED, ISOFORM B-RELATED"/>
    <property type="match status" value="1"/>
</dbReference>
<dbReference type="Proteomes" id="UP000317093">
    <property type="component" value="Chromosome"/>
</dbReference>
<dbReference type="SUPFAM" id="SSF52047">
    <property type="entry name" value="RNI-like"/>
    <property type="match status" value="1"/>
</dbReference>
<evidence type="ECO:0000313" key="4">
    <source>
        <dbReference type="Proteomes" id="UP000317093"/>
    </source>
</evidence>
<dbReference type="RefSeq" id="WP_419192893.1">
    <property type="nucleotide sequence ID" value="NZ_CP036279.1"/>
</dbReference>
<evidence type="ECO:0000256" key="1">
    <source>
        <dbReference type="ARBA" id="ARBA00022737"/>
    </source>
</evidence>
<keyword evidence="1" id="KW-0677">Repeat</keyword>
<dbReference type="Gene3D" id="3.80.10.10">
    <property type="entry name" value="Ribonuclease Inhibitor"/>
    <property type="match status" value="3"/>
</dbReference>
<dbReference type="InterPro" id="IPR001611">
    <property type="entry name" value="Leu-rich_rpt"/>
</dbReference>
<accession>A0A518BAM8</accession>
<dbReference type="Pfam" id="PF13516">
    <property type="entry name" value="LRR_6"/>
    <property type="match status" value="1"/>
</dbReference>
<protein>
    <submittedName>
        <fullName evidence="3">Leucine Rich repeats (2 copies)</fullName>
    </submittedName>
</protein>
<name>A0A518BAM8_9BACT</name>
<proteinExistence type="predicted"/>
<dbReference type="GO" id="GO:0031146">
    <property type="term" value="P:SCF-dependent proteasomal ubiquitin-dependent protein catabolic process"/>
    <property type="evidence" value="ECO:0007669"/>
    <property type="project" value="TreeGrafter"/>
</dbReference>
<evidence type="ECO:0000313" key="3">
    <source>
        <dbReference type="EMBL" id="QDU63997.1"/>
    </source>
</evidence>
<dbReference type="InterPro" id="IPR006553">
    <property type="entry name" value="Leu-rich_rpt_Cys-con_subtyp"/>
</dbReference>
<dbReference type="InterPro" id="IPR055414">
    <property type="entry name" value="LRR_R13L4/SHOC2-like"/>
</dbReference>
<dbReference type="GO" id="GO:0019005">
    <property type="term" value="C:SCF ubiquitin ligase complex"/>
    <property type="evidence" value="ECO:0007669"/>
    <property type="project" value="TreeGrafter"/>
</dbReference>
<dbReference type="SMART" id="SM00367">
    <property type="entry name" value="LRR_CC"/>
    <property type="match status" value="6"/>
</dbReference>
<dbReference type="AlphaFoldDB" id="A0A518BAM8"/>
<evidence type="ECO:0000259" key="2">
    <source>
        <dbReference type="Pfam" id="PF23598"/>
    </source>
</evidence>
<dbReference type="InterPro" id="IPR032675">
    <property type="entry name" value="LRR_dom_sf"/>
</dbReference>
<dbReference type="SMART" id="SM00368">
    <property type="entry name" value="LRR_RI"/>
    <property type="match status" value="7"/>
</dbReference>
<feature type="domain" description="Disease resistance R13L4/SHOC-2-like LRR" evidence="2">
    <location>
        <begin position="79"/>
        <end position="229"/>
    </location>
</feature>
<sequence>MSEKDDAEELMRILKEHRVLLFPKDPVRIELLSLRDDCITEEVFSRLHALPRLKRVSLSGSHITDAGLEYLADECQLEELNLRSCKEITDEGMRHLATMTSLRRLDLSDTNIGDVGLEHLTSLGDLEKLDLHSTRITDAGLAKITSLSKLKHLDVGGPGVTDACLEHVGQVTSLEWLILCESTFTDAGLAKLGELVSLRYLSIAWTEMTGVGFKTLSKLKKLKSLLATDTRFGDEGLRYLAACQGLGDLGLSGTRVTDKGLVHLQELKHLKSLGLGGTRVTQEGKMALKGALPRCVITITEGQEEVDLSQFDEEYYWTHPPHCIAGFNAKALRRKRLVTFQLACSCGSGTGQVLGYPLSKYNEDYEGDMFVGPLGFQCSACQKTTEIIDTEKHGWNGELGCSCTSRGTGPRVGFRCPDCGSQEMSVVVWFSNDGNELEMVEDDPTIAPEDFFGWFTATGICASCQAEHTIADFECA</sequence>
<dbReference type="Pfam" id="PF23598">
    <property type="entry name" value="LRR_14"/>
    <property type="match status" value="1"/>
</dbReference>
<gene>
    <name evidence="3" type="ORF">Pan216_48780</name>
</gene>
<keyword evidence="4" id="KW-1185">Reference proteome</keyword>
<organism evidence="3 4">
    <name type="scientific">Kolteria novifilia</name>
    <dbReference type="NCBI Taxonomy" id="2527975"/>
    <lineage>
        <taxon>Bacteria</taxon>
        <taxon>Pseudomonadati</taxon>
        <taxon>Planctomycetota</taxon>
        <taxon>Planctomycetia</taxon>
        <taxon>Kolteriales</taxon>
        <taxon>Kolteriaceae</taxon>
        <taxon>Kolteria</taxon>
    </lineage>
</organism>
<reference evidence="3 4" key="1">
    <citation type="submission" date="2019-02" db="EMBL/GenBank/DDBJ databases">
        <title>Deep-cultivation of Planctomycetes and their phenomic and genomic characterization uncovers novel biology.</title>
        <authorList>
            <person name="Wiegand S."/>
            <person name="Jogler M."/>
            <person name="Boedeker C."/>
            <person name="Pinto D."/>
            <person name="Vollmers J."/>
            <person name="Rivas-Marin E."/>
            <person name="Kohn T."/>
            <person name="Peeters S.H."/>
            <person name="Heuer A."/>
            <person name="Rast P."/>
            <person name="Oberbeckmann S."/>
            <person name="Bunk B."/>
            <person name="Jeske O."/>
            <person name="Meyerdierks A."/>
            <person name="Storesund J.E."/>
            <person name="Kallscheuer N."/>
            <person name="Luecker S."/>
            <person name="Lage O.M."/>
            <person name="Pohl T."/>
            <person name="Merkel B.J."/>
            <person name="Hornburger P."/>
            <person name="Mueller R.-W."/>
            <person name="Bruemmer F."/>
            <person name="Labrenz M."/>
            <person name="Spormann A.M."/>
            <person name="Op den Camp H."/>
            <person name="Overmann J."/>
            <person name="Amann R."/>
            <person name="Jetten M.S.M."/>
            <person name="Mascher T."/>
            <person name="Medema M.H."/>
            <person name="Devos D.P."/>
            <person name="Kaster A.-K."/>
            <person name="Ovreas L."/>
            <person name="Rohde M."/>
            <person name="Galperin M.Y."/>
            <person name="Jogler C."/>
        </authorList>
    </citation>
    <scope>NUCLEOTIDE SEQUENCE [LARGE SCALE GENOMIC DNA]</scope>
    <source>
        <strain evidence="3 4">Pan216</strain>
    </source>
</reference>
<dbReference type="EMBL" id="CP036279">
    <property type="protein sequence ID" value="QDU63997.1"/>
    <property type="molecule type" value="Genomic_DNA"/>
</dbReference>
<dbReference type="KEGG" id="knv:Pan216_48780"/>